<feature type="transmembrane region" description="Helical" evidence="1">
    <location>
        <begin position="6"/>
        <end position="26"/>
    </location>
</feature>
<accession>A0A150FB65</accession>
<name>A0A150FB65_9BACI</name>
<keyword evidence="1" id="KW-0472">Membrane</keyword>
<gene>
    <name evidence="3" type="ORF">AXI58_07560</name>
</gene>
<evidence type="ECO:0000256" key="1">
    <source>
        <dbReference type="SAM" id="Phobius"/>
    </source>
</evidence>
<evidence type="ECO:0000313" key="4">
    <source>
        <dbReference type="Proteomes" id="UP000075430"/>
    </source>
</evidence>
<comment type="caution">
    <text evidence="3">The sequence shown here is derived from an EMBL/GenBank/DDBJ whole genome shotgun (WGS) entry which is preliminary data.</text>
</comment>
<keyword evidence="1" id="KW-0812">Transmembrane</keyword>
<keyword evidence="4" id="KW-1185">Reference proteome</keyword>
<feature type="domain" description="Inner membrane protein YgaP-like transmembrane" evidence="2">
    <location>
        <begin position="1"/>
        <end position="63"/>
    </location>
</feature>
<sequence length="77" mass="8593">MKPNISLLNAVIRITCGLTILSAAAAKYTRKPWCKMHLFCMMMGAMKAASGMLRFCPVTYMFQAGMTNQSDSDHQEK</sequence>
<dbReference type="RefSeq" id="WP_061520216.1">
    <property type="nucleotide sequence ID" value="NZ_JAJJBV010000008.1"/>
</dbReference>
<dbReference type="STRING" id="1793963.AXI58_07560"/>
<dbReference type="AlphaFoldDB" id="A0A150FB65"/>
<reference evidence="4" key="1">
    <citation type="submission" date="2016-02" db="EMBL/GenBank/DDBJ databases">
        <authorList>
            <person name="Dunlap C."/>
        </authorList>
    </citation>
    <scope>NUCLEOTIDE SEQUENCE [LARGE SCALE GENOMIC DNA]</scope>
    <source>
        <strain evidence="4">NRRL B-41092</strain>
    </source>
</reference>
<dbReference type="Proteomes" id="UP000075430">
    <property type="component" value="Unassembled WGS sequence"/>
</dbReference>
<feature type="transmembrane region" description="Helical" evidence="1">
    <location>
        <begin position="38"/>
        <end position="62"/>
    </location>
</feature>
<protein>
    <recommendedName>
        <fullName evidence="2">Inner membrane protein YgaP-like transmembrane domain-containing protein</fullName>
    </recommendedName>
</protein>
<dbReference type="InterPro" id="IPR021309">
    <property type="entry name" value="YgaP-like_TM"/>
</dbReference>
<dbReference type="Pfam" id="PF11127">
    <property type="entry name" value="YgaP-like_TM"/>
    <property type="match status" value="1"/>
</dbReference>
<evidence type="ECO:0000313" key="3">
    <source>
        <dbReference type="EMBL" id="KXZ22628.1"/>
    </source>
</evidence>
<keyword evidence="1" id="KW-1133">Transmembrane helix</keyword>
<dbReference type="OrthoDB" id="5405951at2"/>
<organism evidence="3 4">
    <name type="scientific">Bacillus nakamurai</name>
    <dbReference type="NCBI Taxonomy" id="1793963"/>
    <lineage>
        <taxon>Bacteria</taxon>
        <taxon>Bacillati</taxon>
        <taxon>Bacillota</taxon>
        <taxon>Bacilli</taxon>
        <taxon>Bacillales</taxon>
        <taxon>Bacillaceae</taxon>
        <taxon>Bacillus</taxon>
    </lineage>
</organism>
<proteinExistence type="predicted"/>
<dbReference type="EMBL" id="LSBA01000004">
    <property type="protein sequence ID" value="KXZ22628.1"/>
    <property type="molecule type" value="Genomic_DNA"/>
</dbReference>
<evidence type="ECO:0000259" key="2">
    <source>
        <dbReference type="Pfam" id="PF11127"/>
    </source>
</evidence>